<evidence type="ECO:0000313" key="2">
    <source>
        <dbReference type="Proteomes" id="UP001162992"/>
    </source>
</evidence>
<comment type="caution">
    <text evidence="1">The sequence shown here is derived from an EMBL/GenBank/DDBJ whole genome shotgun (WGS) entry which is preliminary data.</text>
</comment>
<evidence type="ECO:0000313" key="1">
    <source>
        <dbReference type="EMBL" id="KAJ7518767.1"/>
    </source>
</evidence>
<proteinExistence type="predicted"/>
<dbReference type="Proteomes" id="UP001162992">
    <property type="component" value="Chromosome 20"/>
</dbReference>
<organism evidence="1 2">
    <name type="scientific">Diphasiastrum complanatum</name>
    <name type="common">Issler's clubmoss</name>
    <name type="synonym">Lycopodium complanatum</name>
    <dbReference type="NCBI Taxonomy" id="34168"/>
    <lineage>
        <taxon>Eukaryota</taxon>
        <taxon>Viridiplantae</taxon>
        <taxon>Streptophyta</taxon>
        <taxon>Embryophyta</taxon>
        <taxon>Tracheophyta</taxon>
        <taxon>Lycopodiopsida</taxon>
        <taxon>Lycopodiales</taxon>
        <taxon>Lycopodiaceae</taxon>
        <taxon>Lycopodioideae</taxon>
        <taxon>Diphasiastrum</taxon>
    </lineage>
</organism>
<name>A0ACC2AMI8_DIPCM</name>
<keyword evidence="2" id="KW-1185">Reference proteome</keyword>
<dbReference type="EMBL" id="CM055111">
    <property type="protein sequence ID" value="KAJ7518767.1"/>
    <property type="molecule type" value="Genomic_DNA"/>
</dbReference>
<accession>A0ACC2AMI8</accession>
<reference evidence="2" key="1">
    <citation type="journal article" date="2024" name="Proc. Natl. Acad. Sci. U.S.A.">
        <title>Extraordinary preservation of gene collinearity over three hundred million years revealed in homosporous lycophytes.</title>
        <authorList>
            <person name="Li C."/>
            <person name="Wickell D."/>
            <person name="Kuo L.Y."/>
            <person name="Chen X."/>
            <person name="Nie B."/>
            <person name="Liao X."/>
            <person name="Peng D."/>
            <person name="Ji J."/>
            <person name="Jenkins J."/>
            <person name="Williams M."/>
            <person name="Shu S."/>
            <person name="Plott C."/>
            <person name="Barry K."/>
            <person name="Rajasekar S."/>
            <person name="Grimwood J."/>
            <person name="Han X."/>
            <person name="Sun S."/>
            <person name="Hou Z."/>
            <person name="He W."/>
            <person name="Dai G."/>
            <person name="Sun C."/>
            <person name="Schmutz J."/>
            <person name="Leebens-Mack J.H."/>
            <person name="Li F.W."/>
            <person name="Wang L."/>
        </authorList>
    </citation>
    <scope>NUCLEOTIDE SEQUENCE [LARGE SCALE GENOMIC DNA]</scope>
    <source>
        <strain evidence="2">cv. PW_Plant_1</strain>
    </source>
</reference>
<protein>
    <submittedName>
        <fullName evidence="1">Uncharacterized protein</fullName>
    </submittedName>
</protein>
<gene>
    <name evidence="1" type="ORF">O6H91_20G007300</name>
</gene>
<sequence length="195" mass="21378">MDEHMLGPKKTKPAEISHHSPGDVVKNFKEVQNLRIELPRGELGIEEELLLKWKAKFGSTLESCVILGASVAKVNIEGQGVSRGKEAYAQAQSEGACEFMESSEIESSNSQVDNGSIPESFYTDGSLKLRVVWTISSLSSSARHYLLQQIISDHSTLESLVITDVDGQGTLRMGKDQLQEFRDKPLAASASLNRT</sequence>